<evidence type="ECO:0000259" key="9">
    <source>
        <dbReference type="PROSITE" id="PS51747"/>
    </source>
</evidence>
<dbReference type="Gene3D" id="3.40.140.10">
    <property type="entry name" value="Cytidine Deaminase, domain 2"/>
    <property type="match status" value="1"/>
</dbReference>
<protein>
    <recommendedName>
        <fullName evidence="8">tRNA-specific adenosine deaminase</fullName>
        <ecNumber evidence="8">3.5.4.33</ecNumber>
    </recommendedName>
</protein>
<evidence type="ECO:0000256" key="4">
    <source>
        <dbReference type="ARBA" id="ARBA00022723"/>
    </source>
</evidence>
<sequence>MSGLTVFSDDHFMKVALREAERALEEDEIPVGAVIVCQNKVIAKGYNHTEKLTDVTAHAEMLAITSAENYLSSKYLNDCTLYVTLEPCVMCAGALHWTQIGRVVYGASDLQRGYSLLTENVLHPKTKVSSGIMEQECRQLINTFFKRLRGKE</sequence>
<evidence type="ECO:0000256" key="1">
    <source>
        <dbReference type="ARBA" id="ARBA00010669"/>
    </source>
</evidence>
<proteinExistence type="inferred from homology"/>
<comment type="cofactor">
    <cofactor evidence="8">
        <name>Zn(2+)</name>
        <dbReference type="ChEBI" id="CHEBI:29105"/>
    </cofactor>
    <text evidence="8">Binds 1 zinc ion per subunit.</text>
</comment>
<feature type="binding site" evidence="8">
    <location>
        <position position="91"/>
    </location>
    <ligand>
        <name>Zn(2+)</name>
        <dbReference type="ChEBI" id="CHEBI:29105"/>
        <note>catalytic</note>
    </ligand>
</feature>
<keyword evidence="11" id="KW-1185">Reference proteome</keyword>
<evidence type="ECO:0000256" key="2">
    <source>
        <dbReference type="ARBA" id="ARBA00011738"/>
    </source>
</evidence>
<evidence type="ECO:0000256" key="5">
    <source>
        <dbReference type="ARBA" id="ARBA00022801"/>
    </source>
</evidence>
<feature type="active site" description="Proton donor" evidence="8">
    <location>
        <position position="60"/>
    </location>
</feature>
<comment type="catalytic activity">
    <reaction evidence="7 8">
        <text>adenosine(34) in tRNA + H2O + H(+) = inosine(34) in tRNA + NH4(+)</text>
        <dbReference type="Rhea" id="RHEA:43168"/>
        <dbReference type="Rhea" id="RHEA-COMP:10373"/>
        <dbReference type="Rhea" id="RHEA-COMP:10374"/>
        <dbReference type="ChEBI" id="CHEBI:15377"/>
        <dbReference type="ChEBI" id="CHEBI:15378"/>
        <dbReference type="ChEBI" id="CHEBI:28938"/>
        <dbReference type="ChEBI" id="CHEBI:74411"/>
        <dbReference type="ChEBI" id="CHEBI:82852"/>
        <dbReference type="EC" id="3.5.4.33"/>
    </reaction>
</comment>
<dbReference type="Proteomes" id="UP001302349">
    <property type="component" value="Chromosome"/>
</dbReference>
<feature type="binding site" evidence="8">
    <location>
        <position position="58"/>
    </location>
    <ligand>
        <name>Zn(2+)</name>
        <dbReference type="ChEBI" id="CHEBI:29105"/>
        <note>catalytic</note>
    </ligand>
</feature>
<feature type="binding site" evidence="8">
    <location>
        <position position="88"/>
    </location>
    <ligand>
        <name>Zn(2+)</name>
        <dbReference type="ChEBI" id="CHEBI:29105"/>
        <note>catalytic</note>
    </ligand>
</feature>
<dbReference type="HAMAP" id="MF_00972">
    <property type="entry name" value="tRNA_aden_deaminase"/>
    <property type="match status" value="1"/>
</dbReference>
<name>A0ABZ0IL44_9BACT</name>
<accession>A0ABZ0IL44</accession>
<dbReference type="PROSITE" id="PS51747">
    <property type="entry name" value="CYT_DCMP_DEAMINASES_2"/>
    <property type="match status" value="1"/>
</dbReference>
<dbReference type="InterPro" id="IPR016193">
    <property type="entry name" value="Cytidine_deaminase-like"/>
</dbReference>
<dbReference type="CDD" id="cd01285">
    <property type="entry name" value="nucleoside_deaminase"/>
    <property type="match status" value="1"/>
</dbReference>
<reference evidence="10 11" key="1">
    <citation type="journal article" date="2023" name="Microbiol. Resour. Announc.">
        <title>Complete Genome Sequence of Imperialibacter roseus strain P4T.</title>
        <authorList>
            <person name="Tizabi D.R."/>
            <person name="Bachvaroff T."/>
            <person name="Hill R.T."/>
        </authorList>
    </citation>
    <scope>NUCLEOTIDE SEQUENCE [LARGE SCALE GENOMIC DNA]</scope>
    <source>
        <strain evidence="10 11">P4T</strain>
    </source>
</reference>
<evidence type="ECO:0000313" key="11">
    <source>
        <dbReference type="Proteomes" id="UP001302349"/>
    </source>
</evidence>
<dbReference type="RefSeq" id="WP_317488504.1">
    <property type="nucleotide sequence ID" value="NZ_CP136051.1"/>
</dbReference>
<keyword evidence="5 8" id="KW-0378">Hydrolase</keyword>
<evidence type="ECO:0000256" key="3">
    <source>
        <dbReference type="ARBA" id="ARBA00022694"/>
    </source>
</evidence>
<dbReference type="PANTHER" id="PTHR11079">
    <property type="entry name" value="CYTOSINE DEAMINASE FAMILY MEMBER"/>
    <property type="match status" value="1"/>
</dbReference>
<dbReference type="Pfam" id="PF00383">
    <property type="entry name" value="dCMP_cyt_deam_1"/>
    <property type="match status" value="1"/>
</dbReference>
<dbReference type="EMBL" id="CP136051">
    <property type="protein sequence ID" value="WOK05748.1"/>
    <property type="molecule type" value="Genomic_DNA"/>
</dbReference>
<feature type="domain" description="CMP/dCMP-type deaminase" evidence="9">
    <location>
        <begin position="7"/>
        <end position="117"/>
    </location>
</feature>
<comment type="subunit">
    <text evidence="2 8">Homodimer.</text>
</comment>
<dbReference type="InterPro" id="IPR002125">
    <property type="entry name" value="CMP_dCMP_dom"/>
</dbReference>
<dbReference type="InterPro" id="IPR016192">
    <property type="entry name" value="APOBEC/CMP_deaminase_Zn-bd"/>
</dbReference>
<comment type="similarity">
    <text evidence="1">Belongs to the cytidine and deoxycytidylate deaminase family. ADAT2 subfamily.</text>
</comment>
<dbReference type="GO" id="GO:0052717">
    <property type="term" value="F:tRNA-specific adenosine-34 deaminase activity"/>
    <property type="evidence" value="ECO:0007669"/>
    <property type="project" value="UniProtKB-EC"/>
</dbReference>
<dbReference type="SUPFAM" id="SSF53927">
    <property type="entry name" value="Cytidine deaminase-like"/>
    <property type="match status" value="1"/>
</dbReference>
<comment type="function">
    <text evidence="8">Catalyzes the deamination of adenosine to inosine at the wobble position 34 of tRNA(Arg2).</text>
</comment>
<keyword evidence="6 8" id="KW-0862">Zinc</keyword>
<evidence type="ECO:0000256" key="8">
    <source>
        <dbReference type="HAMAP-Rule" id="MF_00972"/>
    </source>
</evidence>
<evidence type="ECO:0000256" key="6">
    <source>
        <dbReference type="ARBA" id="ARBA00022833"/>
    </source>
</evidence>
<evidence type="ECO:0000256" key="7">
    <source>
        <dbReference type="ARBA" id="ARBA00048045"/>
    </source>
</evidence>
<dbReference type="PANTHER" id="PTHR11079:SF202">
    <property type="entry name" value="TRNA-SPECIFIC ADENOSINE DEAMINASE"/>
    <property type="match status" value="1"/>
</dbReference>
<dbReference type="EC" id="3.5.4.33" evidence="8"/>
<dbReference type="InterPro" id="IPR028883">
    <property type="entry name" value="tRNA_aden_deaminase"/>
</dbReference>
<organism evidence="10 11">
    <name type="scientific">Imperialibacter roseus</name>
    <dbReference type="NCBI Taxonomy" id="1324217"/>
    <lineage>
        <taxon>Bacteria</taxon>
        <taxon>Pseudomonadati</taxon>
        <taxon>Bacteroidota</taxon>
        <taxon>Cytophagia</taxon>
        <taxon>Cytophagales</taxon>
        <taxon>Flammeovirgaceae</taxon>
        <taxon>Imperialibacter</taxon>
    </lineage>
</organism>
<keyword evidence="3 8" id="KW-0819">tRNA processing</keyword>
<keyword evidence="4 8" id="KW-0479">Metal-binding</keyword>
<evidence type="ECO:0000313" key="10">
    <source>
        <dbReference type="EMBL" id="WOK05748.1"/>
    </source>
</evidence>
<gene>
    <name evidence="8" type="primary">tadA</name>
    <name evidence="10" type="ORF">RT717_21975</name>
</gene>
<dbReference type="PROSITE" id="PS00903">
    <property type="entry name" value="CYT_DCMP_DEAMINASES_1"/>
    <property type="match status" value="1"/>
</dbReference>